<dbReference type="Proteomes" id="UP000755667">
    <property type="component" value="Unassembled WGS sequence"/>
</dbReference>
<dbReference type="PANTHER" id="PTHR43362:SF1">
    <property type="entry name" value="MANNITOL DEHYDROGENASE 2-RELATED"/>
    <property type="match status" value="1"/>
</dbReference>
<dbReference type="EMBL" id="JAFBXF010000015">
    <property type="protein sequence ID" value="MBM2419159.1"/>
    <property type="molecule type" value="Genomic_DNA"/>
</dbReference>
<dbReference type="Pfam" id="PF08125">
    <property type="entry name" value="Mannitol_dh_C"/>
    <property type="match status" value="1"/>
</dbReference>
<dbReference type="InterPro" id="IPR008927">
    <property type="entry name" value="6-PGluconate_DH-like_C_sf"/>
</dbReference>
<dbReference type="SUPFAM" id="SSF51735">
    <property type="entry name" value="NAD(P)-binding Rossmann-fold domains"/>
    <property type="match status" value="1"/>
</dbReference>
<keyword evidence="1" id="KW-0560">Oxidoreductase</keyword>
<dbReference type="Gene3D" id="3.40.50.720">
    <property type="entry name" value="NAD(P)-binding Rossmann-like Domain"/>
    <property type="match status" value="1"/>
</dbReference>
<dbReference type="EMBL" id="JAFBXE010000015">
    <property type="protein sequence ID" value="MBM2414488.1"/>
    <property type="molecule type" value="Genomic_DNA"/>
</dbReference>
<accession>A0A9Q2P793</accession>
<dbReference type="SUPFAM" id="SSF48179">
    <property type="entry name" value="6-phosphogluconate dehydrogenase C-terminal domain-like"/>
    <property type="match status" value="1"/>
</dbReference>
<dbReference type="InterPro" id="IPR013328">
    <property type="entry name" value="6PGD_dom2"/>
</dbReference>
<dbReference type="InterPro" id="IPR000669">
    <property type="entry name" value="Mannitol_DH"/>
</dbReference>
<evidence type="ECO:0000259" key="2">
    <source>
        <dbReference type="Pfam" id="PF01232"/>
    </source>
</evidence>
<name>A0A9Q2P793_9RHOB</name>
<reference evidence="4 7" key="1">
    <citation type="submission" date="2021-01" db="EMBL/GenBank/DDBJ databases">
        <title>Diatom-associated Roseobacters Show Island Model of Population Structure.</title>
        <authorList>
            <person name="Qu L."/>
            <person name="Feng X."/>
            <person name="Chen Y."/>
            <person name="Li L."/>
            <person name="Wang X."/>
            <person name="Hu Z."/>
            <person name="Wang H."/>
            <person name="Luo H."/>
        </authorList>
    </citation>
    <scope>NUCLEOTIDE SEQUENCE</scope>
    <source>
        <strain evidence="5 7">CC28-63</strain>
        <strain evidence="4">CC28-69</strain>
    </source>
</reference>
<dbReference type="InterPro" id="IPR050988">
    <property type="entry name" value="Mannitol_DH/Oxidoreductase"/>
</dbReference>
<dbReference type="GO" id="GO:0016616">
    <property type="term" value="F:oxidoreductase activity, acting on the CH-OH group of donors, NAD or NADP as acceptor"/>
    <property type="evidence" value="ECO:0007669"/>
    <property type="project" value="TreeGrafter"/>
</dbReference>
<feature type="domain" description="Mannitol dehydrogenase N-terminal" evidence="2">
    <location>
        <begin position="40"/>
        <end position="288"/>
    </location>
</feature>
<dbReference type="RefSeq" id="WP_085631425.1">
    <property type="nucleotide sequence ID" value="NZ_JAFBWU010000015.1"/>
</dbReference>
<evidence type="ECO:0000313" key="5">
    <source>
        <dbReference type="EMBL" id="MBM2419159.1"/>
    </source>
</evidence>
<evidence type="ECO:0000259" key="3">
    <source>
        <dbReference type="Pfam" id="PF08125"/>
    </source>
</evidence>
<dbReference type="Pfam" id="PF01232">
    <property type="entry name" value="Mannitol_dh"/>
    <property type="match status" value="1"/>
</dbReference>
<evidence type="ECO:0000256" key="1">
    <source>
        <dbReference type="ARBA" id="ARBA00023002"/>
    </source>
</evidence>
<dbReference type="InterPro" id="IPR013131">
    <property type="entry name" value="Mannitol_DH_N"/>
</dbReference>
<dbReference type="GeneID" id="62642135"/>
<keyword evidence="7" id="KW-1185">Reference proteome</keyword>
<feature type="domain" description="Mannitol dehydrogenase C-terminal" evidence="3">
    <location>
        <begin position="296"/>
        <end position="478"/>
    </location>
</feature>
<gene>
    <name evidence="4" type="ORF">JQX41_19380</name>
    <name evidence="5" type="ORF">JQX48_19400</name>
</gene>
<dbReference type="PRINTS" id="PR00084">
    <property type="entry name" value="MTLDHDRGNASE"/>
</dbReference>
<sequence length="500" mass="54397">MDELKQDTRSTAVALSLDTLDQLPAGVGRPTYRRADLTPGIVHIGLGNFHRGHQAWYLHRLMQQGLAHDWAIIGAGVRPGDARMRDRLLAQDCLTTLIELDPAGISAEVIGSMIDFVPVEDGHAALIAAMSDPRIRIVSLTVTEGGYYLDATGALDMAHPDIVYDIAHPDTPRTAFGAMVAALRNRKQAGHAPFTGQSCDNLQGNGTILRQTLIGLARGIDAELADWIDSAGSFPNSMVDCIVPATGDAERRRALKLGIADTVPVTHENFRQWVIEDAFCQGRPDWDKVGATFTQDVHSFEAMKIRMLNAGHQILANAGEILGLPTIAACMSDAQIAPFFRKVQIDEIAPHVSAVPGITPEAYLDLITRRFSNPEIHDTTRRVAFDGSSRHAGFILPILRDALAAGATISGLALVEALWARMCHGTREDGSMIEANDPIWTDLVAAAERSRTEPIAWLQQTQIYGDLAQDEPFATAFAGWLSFIWENGARATLTEYLSRA</sequence>
<proteinExistence type="predicted"/>
<evidence type="ECO:0000313" key="6">
    <source>
        <dbReference type="Proteomes" id="UP000755667"/>
    </source>
</evidence>
<protein>
    <submittedName>
        <fullName evidence="4">Mannitol dehydrogenase family protein</fullName>
    </submittedName>
</protein>
<dbReference type="InterPro" id="IPR036291">
    <property type="entry name" value="NAD(P)-bd_dom_sf"/>
</dbReference>
<organism evidence="4 6">
    <name type="scientific">Marivita cryptomonadis</name>
    <dbReference type="NCBI Taxonomy" id="505252"/>
    <lineage>
        <taxon>Bacteria</taxon>
        <taxon>Pseudomonadati</taxon>
        <taxon>Pseudomonadota</taxon>
        <taxon>Alphaproteobacteria</taxon>
        <taxon>Rhodobacterales</taxon>
        <taxon>Roseobacteraceae</taxon>
        <taxon>Marivita</taxon>
    </lineage>
</organism>
<dbReference type="AlphaFoldDB" id="A0A9Q2P793"/>
<dbReference type="Gene3D" id="1.10.1040.10">
    <property type="entry name" value="N-(1-d-carboxylethyl)-l-norvaline Dehydrogenase, domain 2"/>
    <property type="match status" value="1"/>
</dbReference>
<dbReference type="OrthoDB" id="271711at2"/>
<dbReference type="InterPro" id="IPR013118">
    <property type="entry name" value="Mannitol_DH_C"/>
</dbReference>
<evidence type="ECO:0000313" key="4">
    <source>
        <dbReference type="EMBL" id="MBM2414488.1"/>
    </source>
</evidence>
<dbReference type="Proteomes" id="UP000809440">
    <property type="component" value="Unassembled WGS sequence"/>
</dbReference>
<comment type="caution">
    <text evidence="4">The sequence shown here is derived from an EMBL/GenBank/DDBJ whole genome shotgun (WGS) entry which is preliminary data.</text>
</comment>
<evidence type="ECO:0000313" key="7">
    <source>
        <dbReference type="Proteomes" id="UP000809440"/>
    </source>
</evidence>
<dbReference type="PANTHER" id="PTHR43362">
    <property type="entry name" value="MANNITOL DEHYDROGENASE DSF1-RELATED"/>
    <property type="match status" value="1"/>
</dbReference>